<feature type="transmembrane region" description="Helical" evidence="7">
    <location>
        <begin position="193"/>
        <end position="223"/>
    </location>
</feature>
<feature type="transmembrane region" description="Helical" evidence="7">
    <location>
        <begin position="324"/>
        <end position="343"/>
    </location>
</feature>
<keyword evidence="2" id="KW-1003">Cell membrane</keyword>
<organism evidence="9 10">
    <name type="scientific">Actinobaculum suis</name>
    <dbReference type="NCBI Taxonomy" id="1657"/>
    <lineage>
        <taxon>Bacteria</taxon>
        <taxon>Bacillati</taxon>
        <taxon>Actinomycetota</taxon>
        <taxon>Actinomycetes</taxon>
        <taxon>Actinomycetales</taxon>
        <taxon>Actinomycetaceae</taxon>
        <taxon>Actinobaculum</taxon>
    </lineage>
</organism>
<feature type="region of interest" description="Disordered" evidence="6">
    <location>
        <begin position="87"/>
        <end position="107"/>
    </location>
</feature>
<feature type="transmembrane region" description="Helical" evidence="7">
    <location>
        <begin position="392"/>
        <end position="411"/>
    </location>
</feature>
<evidence type="ECO:0000256" key="1">
    <source>
        <dbReference type="ARBA" id="ARBA00004651"/>
    </source>
</evidence>
<keyword evidence="3 7" id="KW-0812">Transmembrane</keyword>
<evidence type="ECO:0000313" key="9">
    <source>
        <dbReference type="EMBL" id="SDE52951.1"/>
    </source>
</evidence>
<feature type="transmembrane region" description="Helical" evidence="7">
    <location>
        <begin position="150"/>
        <end position="173"/>
    </location>
</feature>
<dbReference type="InterPro" id="IPR050833">
    <property type="entry name" value="Poly_Biosynth_Transport"/>
</dbReference>
<dbReference type="PANTHER" id="PTHR30250:SF11">
    <property type="entry name" value="O-ANTIGEN TRANSPORTER-RELATED"/>
    <property type="match status" value="1"/>
</dbReference>
<feature type="transmembrane region" description="Helical" evidence="7">
    <location>
        <begin position="24"/>
        <end position="43"/>
    </location>
</feature>
<keyword evidence="4 7" id="KW-1133">Transmembrane helix</keyword>
<protein>
    <submittedName>
        <fullName evidence="9">Membrane protein involved in the export of O-antigen and teichoic acid</fullName>
    </submittedName>
</protein>
<reference evidence="9" key="2">
    <citation type="submission" date="2016-10" db="EMBL/GenBank/DDBJ databases">
        <authorList>
            <person name="de Groot N.N."/>
        </authorList>
    </citation>
    <scope>NUCLEOTIDE SEQUENCE [LARGE SCALE GENOMIC DNA]</scope>
    <source>
        <strain evidence="9">DSM 20639</strain>
    </source>
</reference>
<dbReference type="PANTHER" id="PTHR30250">
    <property type="entry name" value="PST FAMILY PREDICTED COLANIC ACID TRANSPORTER"/>
    <property type="match status" value="1"/>
</dbReference>
<comment type="subcellular location">
    <subcellularLocation>
        <location evidence="1">Cell membrane</location>
        <topology evidence="1">Multi-pass membrane protein</topology>
    </subcellularLocation>
</comment>
<evidence type="ECO:0000313" key="10">
    <source>
        <dbReference type="Proteomes" id="UP000182744"/>
    </source>
</evidence>
<sequence length="446" mass="45924">MSTASPSRPPATPHASAAANTSNVVAVAASAIVSGLAGFFLTVVSARVLSLQDNASFLVFWSAFSAITAVLSGIQNETTRAVRAARHTGNDSVPAGTDHTAPHSAPANADRKTTRVFAAIGLIAVLAALVVAALWPAWRAIFGAQAPLELMVPTLMLVAFAYPGQLGTVGALAGQNNWNLFAVLSAAEPTVRLVLAGVAGLAGTGLAGLYVGVTLATLTWAGFGCLQPVRRAWRAEASLDFRQLLSRMAQAMAATAFSAVLINGFPMLMSLTSDAAVYSAAAPLVTAVSVTRAPLLMPLVAFQSMVIAAFVDRPEKVGSALVKLLAGIAGVAAMGGVAAYFLGPWLMRFIYGPDYVVPGLVLGLLVAAAACLALLMLGGAIALALDLHRWNMAGWALAVVISVTLMFMPAALEIRTISALMIGPLCGSAVHLSAIYRALQARARVR</sequence>
<evidence type="ECO:0000256" key="6">
    <source>
        <dbReference type="SAM" id="MobiDB-lite"/>
    </source>
</evidence>
<feature type="transmembrane region" description="Helical" evidence="7">
    <location>
        <begin position="55"/>
        <end position="74"/>
    </location>
</feature>
<dbReference type="AlphaFoldDB" id="A0A1G7DN82"/>
<dbReference type="RefSeq" id="WP_074663146.1">
    <property type="nucleotide sequence ID" value="NZ_FNAU01000012.1"/>
</dbReference>
<evidence type="ECO:0000256" key="5">
    <source>
        <dbReference type="ARBA" id="ARBA00023136"/>
    </source>
</evidence>
<name>A0A1G7DN82_9ACTO</name>
<evidence type="ECO:0000256" key="4">
    <source>
        <dbReference type="ARBA" id="ARBA00022989"/>
    </source>
</evidence>
<evidence type="ECO:0000256" key="2">
    <source>
        <dbReference type="ARBA" id="ARBA00022475"/>
    </source>
</evidence>
<keyword evidence="10" id="KW-1185">Reference proteome</keyword>
<evidence type="ECO:0000313" key="8">
    <source>
        <dbReference type="EMBL" id="MDY5153532.1"/>
    </source>
</evidence>
<proteinExistence type="predicted"/>
<dbReference type="EMBL" id="FNAU01000012">
    <property type="protein sequence ID" value="SDE52951.1"/>
    <property type="molecule type" value="Genomic_DNA"/>
</dbReference>
<evidence type="ECO:0000256" key="3">
    <source>
        <dbReference type="ARBA" id="ARBA00022692"/>
    </source>
</evidence>
<keyword evidence="5 7" id="KW-0472">Membrane</keyword>
<dbReference type="EMBL" id="JAWNFU010000003">
    <property type="protein sequence ID" value="MDY5153532.1"/>
    <property type="molecule type" value="Genomic_DNA"/>
</dbReference>
<gene>
    <name evidence="8" type="ORF">R6G71_05655</name>
    <name evidence="9" type="ORF">SAMN05421878_11220</name>
</gene>
<feature type="transmembrane region" description="Helical" evidence="7">
    <location>
        <begin position="417"/>
        <end position="439"/>
    </location>
</feature>
<dbReference type="GO" id="GO:0005886">
    <property type="term" value="C:plasma membrane"/>
    <property type="evidence" value="ECO:0007669"/>
    <property type="project" value="UniProtKB-SubCell"/>
</dbReference>
<accession>A0A1G7DN82</accession>
<feature type="transmembrane region" description="Helical" evidence="7">
    <location>
        <begin position="293"/>
        <end position="312"/>
    </location>
</feature>
<dbReference type="Proteomes" id="UP000182744">
    <property type="component" value="Unassembled WGS sequence"/>
</dbReference>
<feature type="transmembrane region" description="Helical" evidence="7">
    <location>
        <begin position="116"/>
        <end position="138"/>
    </location>
</feature>
<reference evidence="8" key="3">
    <citation type="submission" date="2023-10" db="EMBL/GenBank/DDBJ databases">
        <title>Whole Genome based description of the genera Actinobaculum and Actinotignum reveals a complex phylogenetic relationship within the species included in the genus Actinotignum.</title>
        <authorList>
            <person name="Jensen C.S."/>
            <person name="Dargis R."/>
            <person name="Kemp M."/>
            <person name="Christensen J.J."/>
        </authorList>
    </citation>
    <scope>NUCLEOTIDE SEQUENCE</scope>
    <source>
        <strain evidence="8">Actinobaculum_suis_CCUG19206T</strain>
    </source>
</reference>
<feature type="transmembrane region" description="Helical" evidence="7">
    <location>
        <begin position="244"/>
        <end position="265"/>
    </location>
</feature>
<feature type="transmembrane region" description="Helical" evidence="7">
    <location>
        <begin position="355"/>
        <end position="385"/>
    </location>
</feature>
<evidence type="ECO:0000256" key="7">
    <source>
        <dbReference type="SAM" id="Phobius"/>
    </source>
</evidence>
<dbReference type="Proteomes" id="UP001273799">
    <property type="component" value="Unassembled WGS sequence"/>
</dbReference>
<reference evidence="10" key="1">
    <citation type="submission" date="2016-10" db="EMBL/GenBank/DDBJ databases">
        <authorList>
            <person name="Varghese N."/>
        </authorList>
    </citation>
    <scope>NUCLEOTIDE SEQUENCE [LARGE SCALE GENOMIC DNA]</scope>
    <source>
        <strain evidence="10">DSM 20639</strain>
    </source>
</reference>